<protein>
    <submittedName>
        <fullName evidence="2">Uncharacterized protein</fullName>
    </submittedName>
</protein>
<keyword evidence="1" id="KW-0732">Signal</keyword>
<feature type="signal peptide" evidence="1">
    <location>
        <begin position="1"/>
        <end position="26"/>
    </location>
</feature>
<sequence length="209" mass="23699">MSAPAMSSAMARRIAVLSLGLLGASAQDDTNNTFTVSPSLLLEEPLCGYSKRNIDEDPLRRHCLRQCILGPDGIVHPYFDEWEEYCRDTAGMMDWDPECSSYLCCLFGCEVWGGDSTQCLSEDPTERYNFLQESRAQMFSAGITREQRCTLEKCNAYCAKQVFMTCRETQYTQQCEKSNPALYGCDVNCNGAFYFPLTWVFSVLALRFF</sequence>
<keyword evidence="3" id="KW-1185">Reference proteome</keyword>
<comment type="caution">
    <text evidence="2">The sequence shown here is derived from an EMBL/GenBank/DDBJ whole genome shotgun (WGS) entry which is preliminary data.</text>
</comment>
<dbReference type="AlphaFoldDB" id="A0AA36I7C4"/>
<dbReference type="EMBL" id="CAUJNA010000820">
    <property type="protein sequence ID" value="CAJ1381563.1"/>
    <property type="molecule type" value="Genomic_DNA"/>
</dbReference>
<gene>
    <name evidence="2" type="ORF">EVOR1521_LOCUS9210</name>
</gene>
<feature type="chain" id="PRO_5041219949" evidence="1">
    <location>
        <begin position="27"/>
        <end position="209"/>
    </location>
</feature>
<name>A0AA36I7C4_9DINO</name>
<organism evidence="2 3">
    <name type="scientific">Effrenium voratum</name>
    <dbReference type="NCBI Taxonomy" id="2562239"/>
    <lineage>
        <taxon>Eukaryota</taxon>
        <taxon>Sar</taxon>
        <taxon>Alveolata</taxon>
        <taxon>Dinophyceae</taxon>
        <taxon>Suessiales</taxon>
        <taxon>Symbiodiniaceae</taxon>
        <taxon>Effrenium</taxon>
    </lineage>
</organism>
<dbReference type="Proteomes" id="UP001178507">
    <property type="component" value="Unassembled WGS sequence"/>
</dbReference>
<reference evidence="2" key="1">
    <citation type="submission" date="2023-08" db="EMBL/GenBank/DDBJ databases">
        <authorList>
            <person name="Chen Y."/>
            <person name="Shah S."/>
            <person name="Dougan E. K."/>
            <person name="Thang M."/>
            <person name="Chan C."/>
        </authorList>
    </citation>
    <scope>NUCLEOTIDE SEQUENCE</scope>
</reference>
<evidence type="ECO:0000256" key="1">
    <source>
        <dbReference type="SAM" id="SignalP"/>
    </source>
</evidence>
<accession>A0AA36I7C4</accession>
<evidence type="ECO:0000313" key="2">
    <source>
        <dbReference type="EMBL" id="CAJ1381563.1"/>
    </source>
</evidence>
<proteinExistence type="predicted"/>
<evidence type="ECO:0000313" key="3">
    <source>
        <dbReference type="Proteomes" id="UP001178507"/>
    </source>
</evidence>